<keyword evidence="1" id="KW-1133">Transmembrane helix</keyword>
<organism evidence="3 4">
    <name type="scientific">Halapricum desulfuricans</name>
    <dbReference type="NCBI Taxonomy" id="2841257"/>
    <lineage>
        <taxon>Archaea</taxon>
        <taxon>Methanobacteriati</taxon>
        <taxon>Methanobacteriota</taxon>
        <taxon>Stenosarchaea group</taxon>
        <taxon>Halobacteria</taxon>
        <taxon>Halobacteriales</taxon>
        <taxon>Haloarculaceae</taxon>
        <taxon>Halapricum</taxon>
    </lineage>
</organism>
<feature type="transmembrane region" description="Helical" evidence="1">
    <location>
        <begin position="56"/>
        <end position="77"/>
    </location>
</feature>
<keyword evidence="3" id="KW-0418">Kinase</keyword>
<accession>A0A897NBC8</accession>
<feature type="transmembrane region" description="Helical" evidence="1">
    <location>
        <begin position="149"/>
        <end position="169"/>
    </location>
</feature>
<feature type="transmembrane region" description="Helical" evidence="1">
    <location>
        <begin position="119"/>
        <end position="143"/>
    </location>
</feature>
<dbReference type="EMBL" id="CP064789">
    <property type="protein sequence ID" value="QSG11720.1"/>
    <property type="molecule type" value="Genomic_DNA"/>
</dbReference>
<evidence type="ECO:0000259" key="2">
    <source>
        <dbReference type="Pfam" id="PF13796"/>
    </source>
</evidence>
<feature type="domain" description="Putative sensor" evidence="2">
    <location>
        <begin position="31"/>
        <end position="212"/>
    </location>
</feature>
<dbReference type="Pfam" id="PF13796">
    <property type="entry name" value="Sensor"/>
    <property type="match status" value="1"/>
</dbReference>
<keyword evidence="3" id="KW-0808">Transferase</keyword>
<dbReference type="Proteomes" id="UP000663305">
    <property type="component" value="Chromosome"/>
</dbReference>
<feature type="transmembrane region" description="Helical" evidence="1">
    <location>
        <begin position="29"/>
        <end position="50"/>
    </location>
</feature>
<sequence>MTQSTDTTPVNTIVTFVGVVTDTQTYRNLLYLILAFPLGLAYYMVLTIGFTLGIGLSVLLVGLGILLGTVIGLRYIATFERKLANALLGTTIPEPNDVESDSDGIIATIKAYLGARSTWIGLAFVALKFWFGILAFVLLVAFLGTGIELLVLPAFPGGVLNVQVGEWVVAESIETTTHRLAAVPVGAVVVIVSFHILNAVAGVSASVASSLLGPSSAED</sequence>
<reference evidence="3" key="1">
    <citation type="submission" date="2020-11" db="EMBL/GenBank/DDBJ databases">
        <title>Carbohydrate-dependent, anaerobic sulfur respiration: A novel catabolism in halophilic archaea.</title>
        <authorList>
            <person name="Sorokin D.Y."/>
            <person name="Messina E."/>
            <person name="Smedile F."/>
            <person name="La Cono V."/>
            <person name="Hallsworth J.E."/>
            <person name="Yakimov M.M."/>
        </authorList>
    </citation>
    <scope>NUCLEOTIDE SEQUENCE</scope>
    <source>
        <strain evidence="3">HSR-Bgl</strain>
    </source>
</reference>
<dbReference type="RefSeq" id="WP_229126274.1">
    <property type="nucleotide sequence ID" value="NZ_CP064789.1"/>
</dbReference>
<keyword evidence="1" id="KW-0472">Membrane</keyword>
<dbReference type="AlphaFoldDB" id="A0A897NBC8"/>
<dbReference type="GeneID" id="68860832"/>
<protein>
    <submittedName>
        <fullName evidence="3">Histidine kinase, HisKA_3 family</fullName>
    </submittedName>
</protein>
<feature type="transmembrane region" description="Helical" evidence="1">
    <location>
        <begin position="181"/>
        <end position="205"/>
    </location>
</feature>
<evidence type="ECO:0000256" key="1">
    <source>
        <dbReference type="SAM" id="Phobius"/>
    </source>
</evidence>
<name>A0A897NBC8_9EURY</name>
<dbReference type="GO" id="GO:0016301">
    <property type="term" value="F:kinase activity"/>
    <property type="evidence" value="ECO:0007669"/>
    <property type="project" value="UniProtKB-KW"/>
</dbReference>
<evidence type="ECO:0000313" key="3">
    <source>
        <dbReference type="EMBL" id="QSG11720.1"/>
    </source>
</evidence>
<evidence type="ECO:0000313" key="4">
    <source>
        <dbReference type="Proteomes" id="UP000663305"/>
    </source>
</evidence>
<gene>
    <name evidence="3" type="ORF">HSBGL_1298</name>
</gene>
<keyword evidence="1" id="KW-0812">Transmembrane</keyword>
<proteinExistence type="predicted"/>
<dbReference type="InterPro" id="IPR025828">
    <property type="entry name" value="Put_sensor_dom"/>
</dbReference>